<protein>
    <submittedName>
        <fullName evidence="1">Uncharacterized protein</fullName>
    </submittedName>
</protein>
<gene>
    <name evidence="1" type="ORF">V4D30_00780</name>
</gene>
<dbReference type="RefSeq" id="WP_353684350.1">
    <property type="nucleotide sequence ID" value="NZ_CP144373.1"/>
</dbReference>
<accession>A0AAU8GWI3</accession>
<dbReference type="EMBL" id="CP144373">
    <property type="protein sequence ID" value="XCH46827.1"/>
    <property type="molecule type" value="Genomic_DNA"/>
</dbReference>
<dbReference type="KEGG" id="taut:V4D30_00780"/>
<evidence type="ECO:0000313" key="1">
    <source>
        <dbReference type="EMBL" id="XCH46827.1"/>
    </source>
</evidence>
<name>A0AAU8GWI3_9BACT</name>
<sequence length="111" mass="12491">MIVKFLKSINIKIKDKTRFYQQGQIVNLPDTTAEFLTKNGFTIMYPKNTEQCIHPFVCEIMNEKEGCAFIQSDMKNACCGPYKKTQDGGIISHLGLPAVSNSDLQSNINIK</sequence>
<dbReference type="AlphaFoldDB" id="A0AAU8GWI3"/>
<organism evidence="1">
    <name type="scientific">Thermodesulfovibrio autotrophicus</name>
    <dbReference type="NCBI Taxonomy" id="3118333"/>
    <lineage>
        <taxon>Bacteria</taxon>
        <taxon>Pseudomonadati</taxon>
        <taxon>Nitrospirota</taxon>
        <taxon>Thermodesulfovibrionia</taxon>
        <taxon>Thermodesulfovibrionales</taxon>
        <taxon>Thermodesulfovibrionaceae</taxon>
        <taxon>Thermodesulfovibrio</taxon>
    </lineage>
</organism>
<reference evidence="1" key="1">
    <citation type="submission" date="2024-01" db="EMBL/GenBank/DDBJ databases">
        <title>The first autotrophic representatives of the genus Thermodesulfovibrio.</title>
        <authorList>
            <person name="Maltseva A.I."/>
            <person name="Elcheninov A.G."/>
            <person name="Kublanov I.V."/>
            <person name="Lebedinsky A.V."/>
            <person name="Frolov E.N."/>
        </authorList>
    </citation>
    <scope>NUCLEOTIDE SEQUENCE</scope>
    <source>
        <strain evidence="1">3907-1M</strain>
    </source>
</reference>
<proteinExistence type="predicted"/>